<organism evidence="2 3">
    <name type="scientific">Cellulomonas biazotea</name>
    <dbReference type="NCBI Taxonomy" id="1709"/>
    <lineage>
        <taxon>Bacteria</taxon>
        <taxon>Bacillati</taxon>
        <taxon>Actinomycetota</taxon>
        <taxon>Actinomycetes</taxon>
        <taxon>Micrococcales</taxon>
        <taxon>Cellulomonadaceae</taxon>
        <taxon>Cellulomonas</taxon>
    </lineage>
</organism>
<comment type="caution">
    <text evidence="2">The sequence shown here is derived from an EMBL/GenBank/DDBJ whole genome shotgun (WGS) entry which is preliminary data.</text>
</comment>
<dbReference type="AlphaFoldDB" id="A0A402DQH0"/>
<feature type="region of interest" description="Disordered" evidence="1">
    <location>
        <begin position="1"/>
        <end position="23"/>
    </location>
</feature>
<feature type="compositionally biased region" description="Low complexity" evidence="1">
    <location>
        <begin position="9"/>
        <end position="21"/>
    </location>
</feature>
<name>A0A402DQH0_9CELL</name>
<keyword evidence="3" id="KW-1185">Reference proteome</keyword>
<evidence type="ECO:0000256" key="1">
    <source>
        <dbReference type="SAM" id="MobiDB-lite"/>
    </source>
</evidence>
<dbReference type="Proteomes" id="UP000289954">
    <property type="component" value="Unassembled WGS sequence"/>
</dbReference>
<gene>
    <name evidence="2" type="ORF">CBZ_13920</name>
</gene>
<protein>
    <submittedName>
        <fullName evidence="2">Uncharacterized protein</fullName>
    </submittedName>
</protein>
<sequence length="229" mass="24270">MRSAMACRTSATTTLESPTTTKDVHGTMKTTRLLLLVCAVLLGAAACSTAPDDASPSTDPNAVFADVLAEAEEAGASDEQLATLREAVEKRTVPIEAAREAARRTVVCMQEAGLDAQYDEQQVSHGLVIPGYAVQTGTDGDEDIDAQIAACDDKEYIYVSRAYQLQPSSLESAEKFVEQQAPVIQACLEDNGVKTDPNATGHELAELASQTMRDTGSVNCLAEAGIEAW</sequence>
<evidence type="ECO:0000313" key="3">
    <source>
        <dbReference type="Proteomes" id="UP000289954"/>
    </source>
</evidence>
<dbReference type="EMBL" id="BIMR01000090">
    <property type="protein sequence ID" value="GCE76336.1"/>
    <property type="molecule type" value="Genomic_DNA"/>
</dbReference>
<evidence type="ECO:0000313" key="2">
    <source>
        <dbReference type="EMBL" id="GCE76336.1"/>
    </source>
</evidence>
<proteinExistence type="predicted"/>
<accession>A0A402DQH0</accession>
<reference evidence="2 3" key="1">
    <citation type="submission" date="2019-01" db="EMBL/GenBank/DDBJ databases">
        <title>Draft genome sequence of Cellulomonas takizawaensis strain TKZ-21.</title>
        <authorList>
            <person name="Yamamura H."/>
            <person name="Hayashi T."/>
            <person name="Hamada M."/>
            <person name="Serisawa Y."/>
            <person name="Matsuyama K."/>
            <person name="Nakagawa Y."/>
            <person name="Otoguro M."/>
            <person name="Yanagida F."/>
            <person name="Hayakawa M."/>
        </authorList>
    </citation>
    <scope>NUCLEOTIDE SEQUENCE [LARGE SCALE GENOMIC DNA]</scope>
    <source>
        <strain evidence="2 3">NBRC12680</strain>
    </source>
</reference>